<name>A0A0F8WEX4_9ZZZZ</name>
<feature type="non-terminal residue" evidence="1">
    <location>
        <position position="1"/>
    </location>
</feature>
<proteinExistence type="predicted"/>
<gene>
    <name evidence="1" type="ORF">LCGC14_3162770</name>
</gene>
<dbReference type="AlphaFoldDB" id="A0A0F8WEX4"/>
<evidence type="ECO:0000313" key="1">
    <source>
        <dbReference type="EMBL" id="KKK46685.1"/>
    </source>
</evidence>
<sequence length="334" mass="36703">SWPPNAPGEPSIIPLSDDGPLDGEYLYTFRASSSESADSLMSAGYVSAPIRVRNGQVMLKDFIFPAADETDPAPDTIMLFGYRTRANPGRVEESDYAFFFDTIAVATSAAALNSIIYIDSIADAGLSTTDSVKVLHSERIGRDSTGVIDVRYGAPGFLSITAWGSPANSLFRGIGLQQDTLGIAYLITFIDTITGTESDRSPICYVWIDTDSTNGARKPDGIELALPPHYDTAVVRNLYRANILQITYDSVFWQSVNDMQEWIDDHPGEIFNEVFDVREWTPCPNRPNRGCVNGAWINTLSVDTIAISSFRLVKQVPNDTNIVIDTLPYDSLFT</sequence>
<reference evidence="1" key="1">
    <citation type="journal article" date="2015" name="Nature">
        <title>Complex archaea that bridge the gap between prokaryotes and eukaryotes.</title>
        <authorList>
            <person name="Spang A."/>
            <person name="Saw J.H."/>
            <person name="Jorgensen S.L."/>
            <person name="Zaremba-Niedzwiedzka K."/>
            <person name="Martijn J."/>
            <person name="Lind A.E."/>
            <person name="van Eijk R."/>
            <person name="Schleper C."/>
            <person name="Guy L."/>
            <person name="Ettema T.J."/>
        </authorList>
    </citation>
    <scope>NUCLEOTIDE SEQUENCE</scope>
</reference>
<protein>
    <submittedName>
        <fullName evidence="1">Uncharacterized protein</fullName>
    </submittedName>
</protein>
<organism evidence="1">
    <name type="scientific">marine sediment metagenome</name>
    <dbReference type="NCBI Taxonomy" id="412755"/>
    <lineage>
        <taxon>unclassified sequences</taxon>
        <taxon>metagenomes</taxon>
        <taxon>ecological metagenomes</taxon>
    </lineage>
</organism>
<dbReference type="EMBL" id="LAZR01069956">
    <property type="protein sequence ID" value="KKK46685.1"/>
    <property type="molecule type" value="Genomic_DNA"/>
</dbReference>
<feature type="non-terminal residue" evidence="1">
    <location>
        <position position="334"/>
    </location>
</feature>
<accession>A0A0F8WEX4</accession>
<comment type="caution">
    <text evidence="1">The sequence shown here is derived from an EMBL/GenBank/DDBJ whole genome shotgun (WGS) entry which is preliminary data.</text>
</comment>